<keyword evidence="1" id="KW-0812">Transmembrane</keyword>
<gene>
    <name evidence="3" type="ORF">BUY34_08850</name>
</gene>
<reference evidence="3 4" key="1">
    <citation type="journal article" date="2016" name="Front. Microbiol.">
        <title>Comprehensive Phylogenetic Analysis of Bovine Non-aureus Staphylococci Species Based on Whole-Genome Sequencing.</title>
        <authorList>
            <person name="Naushad S."/>
            <person name="Barkema H.W."/>
            <person name="Luby C."/>
            <person name="Condas L.A."/>
            <person name="Nobrega D.B."/>
            <person name="Carson D.A."/>
            <person name="De Buck J."/>
        </authorList>
    </citation>
    <scope>NUCLEOTIDE SEQUENCE [LARGE SCALE GENOMIC DNA]</scope>
    <source>
        <strain evidence="3 4">SNUC 3829</strain>
    </source>
</reference>
<feature type="domain" description="CD-NTase-associated protein 15" evidence="2">
    <location>
        <begin position="66"/>
        <end position="179"/>
    </location>
</feature>
<sequence>MEHRIKHLVKVTTIVSLLCFLFIWFINAKFIKIDLLDRLSYAITLSTFFTAFYEHFLWKYFTFCNKLPKIFGEYKGNIDYYHKGQRGTKLIDVSIKQTYLTTKVFLTTDEITSSTLTSDIVNDNDEIILYYTYRTAPKMKFSKENPINLGTTRLVIKGEILEGNYWTARNTVGDINMEKKC</sequence>
<dbReference type="Proteomes" id="UP000241208">
    <property type="component" value="Unassembled WGS sequence"/>
</dbReference>
<dbReference type="AlphaFoldDB" id="A0A2T4LRE8"/>
<keyword evidence="1" id="KW-1133">Transmembrane helix</keyword>
<evidence type="ECO:0000313" key="3">
    <source>
        <dbReference type="EMBL" id="PTF65905.1"/>
    </source>
</evidence>
<feature type="transmembrane region" description="Helical" evidence="1">
    <location>
        <begin position="39"/>
        <end position="58"/>
    </location>
</feature>
<evidence type="ECO:0000313" key="4">
    <source>
        <dbReference type="Proteomes" id="UP000241208"/>
    </source>
</evidence>
<dbReference type="Pfam" id="PF18153">
    <property type="entry name" value="Cap15_CD_rec"/>
    <property type="match status" value="1"/>
</dbReference>
<keyword evidence="1" id="KW-0472">Membrane</keyword>
<proteinExistence type="predicted"/>
<accession>A0A2T4LRE8</accession>
<evidence type="ECO:0000256" key="1">
    <source>
        <dbReference type="SAM" id="Phobius"/>
    </source>
</evidence>
<evidence type="ECO:0000259" key="2">
    <source>
        <dbReference type="Pfam" id="PF18153"/>
    </source>
</evidence>
<dbReference type="RefSeq" id="WP_107523569.1">
    <property type="nucleotide sequence ID" value="NZ_PYZR01000101.1"/>
</dbReference>
<dbReference type="EMBL" id="PYZR01000101">
    <property type="protein sequence ID" value="PTF65905.1"/>
    <property type="molecule type" value="Genomic_DNA"/>
</dbReference>
<dbReference type="InterPro" id="IPR041208">
    <property type="entry name" value="Cap15"/>
</dbReference>
<name>A0A2T4LRE8_9STAP</name>
<organism evidence="3 4">
    <name type="scientific">Staphylococcus cohnii</name>
    <dbReference type="NCBI Taxonomy" id="29382"/>
    <lineage>
        <taxon>Bacteria</taxon>
        <taxon>Bacillati</taxon>
        <taxon>Bacillota</taxon>
        <taxon>Bacilli</taxon>
        <taxon>Bacillales</taxon>
        <taxon>Staphylococcaceae</taxon>
        <taxon>Staphylococcus</taxon>
        <taxon>Staphylococcus cohnii species complex</taxon>
    </lineage>
</organism>
<comment type="caution">
    <text evidence="3">The sequence shown here is derived from an EMBL/GenBank/DDBJ whole genome shotgun (WGS) entry which is preliminary data.</text>
</comment>
<protein>
    <recommendedName>
        <fullName evidence="2">CD-NTase-associated protein 15 domain-containing protein</fullName>
    </recommendedName>
</protein>
<feature type="transmembrane region" description="Helical" evidence="1">
    <location>
        <begin position="7"/>
        <end position="27"/>
    </location>
</feature>